<comment type="caution">
    <text evidence="3">The sequence shown here is derived from an EMBL/GenBank/DDBJ whole genome shotgun (WGS) entry which is preliminary data.</text>
</comment>
<feature type="compositionally biased region" description="Low complexity" evidence="1">
    <location>
        <begin position="271"/>
        <end position="291"/>
    </location>
</feature>
<organism evidence="3 4">
    <name type="scientific">Trichomonascus ciferrii</name>
    <dbReference type="NCBI Taxonomy" id="44093"/>
    <lineage>
        <taxon>Eukaryota</taxon>
        <taxon>Fungi</taxon>
        <taxon>Dikarya</taxon>
        <taxon>Ascomycota</taxon>
        <taxon>Saccharomycotina</taxon>
        <taxon>Dipodascomycetes</taxon>
        <taxon>Dipodascales</taxon>
        <taxon>Trichomonascaceae</taxon>
        <taxon>Trichomonascus</taxon>
        <taxon>Trichomonascus ciferrii complex</taxon>
    </lineage>
</organism>
<protein>
    <recommendedName>
        <fullName evidence="5">OCIA domain-containing protein</fullName>
    </recommendedName>
</protein>
<dbReference type="Pfam" id="PF07954">
    <property type="entry name" value="DUF1689"/>
    <property type="match status" value="1"/>
</dbReference>
<accession>A0A642UXU6</accession>
<keyword evidence="4" id="KW-1185">Reference proteome</keyword>
<feature type="compositionally biased region" description="Low complexity" evidence="1">
    <location>
        <begin position="181"/>
        <end position="197"/>
    </location>
</feature>
<evidence type="ECO:0008006" key="5">
    <source>
        <dbReference type="Google" id="ProtNLM"/>
    </source>
</evidence>
<dbReference type="VEuPathDB" id="FungiDB:TRICI_004968"/>
<evidence type="ECO:0000313" key="3">
    <source>
        <dbReference type="EMBL" id="KAA8907492.1"/>
    </source>
</evidence>
<evidence type="ECO:0000256" key="1">
    <source>
        <dbReference type="SAM" id="MobiDB-lite"/>
    </source>
</evidence>
<keyword evidence="2" id="KW-1133">Transmembrane helix</keyword>
<feature type="transmembrane region" description="Helical" evidence="2">
    <location>
        <begin position="73"/>
        <end position="93"/>
    </location>
</feature>
<evidence type="ECO:0000313" key="4">
    <source>
        <dbReference type="Proteomes" id="UP000761534"/>
    </source>
</evidence>
<feature type="region of interest" description="Disordered" evidence="1">
    <location>
        <begin position="163"/>
        <end position="197"/>
    </location>
</feature>
<feature type="transmembrane region" description="Helical" evidence="2">
    <location>
        <begin position="40"/>
        <end position="61"/>
    </location>
</feature>
<feature type="compositionally biased region" description="Polar residues" evidence="1">
    <location>
        <begin position="248"/>
        <end position="266"/>
    </location>
</feature>
<feature type="region of interest" description="Disordered" evidence="1">
    <location>
        <begin position="233"/>
        <end position="346"/>
    </location>
</feature>
<gene>
    <name evidence="3" type="ORF">TRICI_004968</name>
</gene>
<name>A0A642UXU6_9ASCO</name>
<sequence>MSSPNAPQPYEVARRFHEVDGPLSHEQRTQLSAAFQSQQWAIPTGALSLLAAGIVGPRYAAKYKYIARPVTQTRLLSAFFGLFGFVVGGRIGYVAMYRHNRGKFDEGSGPQRAFELLANYPPQIGYAYYRTTARDPAYVMADPATIDWKREPPFPMNLVRSSMMAGRGAGPSPRSPDPRHPQQQQQPGQNQQQQSYEPSFYEVREDAAGGRENVQADSAETYASSWDRIRAQNSQNQGNNSSAQNGAYSPNGSYTQSTLGSNSSIGLATDSPQQSAGSFSQGSQPNSGSLTPIPPPPALSGPPRLQADTDAAYEDQKRFDEELERERMGYGVKDDFSDSERKWQNK</sequence>
<dbReference type="Proteomes" id="UP000761534">
    <property type="component" value="Unassembled WGS sequence"/>
</dbReference>
<keyword evidence="2" id="KW-0472">Membrane</keyword>
<proteinExistence type="predicted"/>
<evidence type="ECO:0000256" key="2">
    <source>
        <dbReference type="SAM" id="Phobius"/>
    </source>
</evidence>
<reference evidence="3" key="1">
    <citation type="journal article" date="2019" name="G3 (Bethesda)">
        <title>Genome Assemblies of Two Rare Opportunistic Yeast Pathogens: Diutina rugosa (syn. Candida rugosa) and Trichomonascus ciferrii (syn. Candida ciferrii).</title>
        <authorList>
            <person name="Mixao V."/>
            <person name="Saus E."/>
            <person name="Hansen A.P."/>
            <person name="Lass-Florl C."/>
            <person name="Gabaldon T."/>
        </authorList>
    </citation>
    <scope>NUCLEOTIDE SEQUENCE</scope>
    <source>
        <strain evidence="3">CBS 4856</strain>
    </source>
</reference>
<feature type="compositionally biased region" description="Basic and acidic residues" evidence="1">
    <location>
        <begin position="314"/>
        <end position="346"/>
    </location>
</feature>
<keyword evidence="2" id="KW-0812">Transmembrane</keyword>
<dbReference type="EMBL" id="SWFS01000378">
    <property type="protein sequence ID" value="KAA8907492.1"/>
    <property type="molecule type" value="Genomic_DNA"/>
</dbReference>
<dbReference type="OrthoDB" id="4010386at2759"/>
<dbReference type="InterPro" id="IPR012470">
    <property type="entry name" value="Pup1-like"/>
</dbReference>
<feature type="compositionally biased region" description="Low complexity" evidence="1">
    <location>
        <begin position="233"/>
        <end position="247"/>
    </location>
</feature>
<dbReference type="AlphaFoldDB" id="A0A642UXU6"/>